<comment type="similarity">
    <text evidence="8">Belongs to the peptidase S8 family.</text>
</comment>
<dbReference type="CDD" id="cd04059">
    <property type="entry name" value="Peptidases_S8_Protein_convertases_Kexins_Furin-like"/>
    <property type="match status" value="1"/>
</dbReference>
<keyword evidence="2" id="KW-0165">Cleavage on pair of basic residues</keyword>
<evidence type="ECO:0000256" key="4">
    <source>
        <dbReference type="ARBA" id="ARBA00022801"/>
    </source>
</evidence>
<keyword evidence="4 8" id="KW-0378">Hydrolase</keyword>
<keyword evidence="5 8" id="KW-0720">Serine protease</keyword>
<feature type="signal peptide" evidence="9">
    <location>
        <begin position="1"/>
        <end position="22"/>
    </location>
</feature>
<evidence type="ECO:0000256" key="8">
    <source>
        <dbReference type="PROSITE-ProRule" id="PRU01240"/>
    </source>
</evidence>
<dbReference type="PROSITE" id="PS00138">
    <property type="entry name" value="SUBTILASE_SER"/>
    <property type="match status" value="1"/>
</dbReference>
<proteinExistence type="inferred from homology"/>
<keyword evidence="12" id="KW-1185">Reference proteome</keyword>
<dbReference type="GO" id="GO:0005802">
    <property type="term" value="C:trans-Golgi network"/>
    <property type="evidence" value="ECO:0007669"/>
    <property type="project" value="TreeGrafter"/>
</dbReference>
<dbReference type="InterPro" id="IPR008979">
    <property type="entry name" value="Galactose-bd-like_sf"/>
</dbReference>
<protein>
    <recommendedName>
        <fullName evidence="10">P/Homo B domain-containing protein</fullName>
    </recommendedName>
</protein>
<feature type="chain" id="PRO_5036504121" description="P/Homo B domain-containing protein" evidence="9">
    <location>
        <begin position="23"/>
        <end position="631"/>
    </location>
</feature>
<dbReference type="PROSITE" id="PS51829">
    <property type="entry name" value="P_HOMO_B"/>
    <property type="match status" value="1"/>
</dbReference>
<evidence type="ECO:0000256" key="7">
    <source>
        <dbReference type="PIRSR" id="PIRSR615500-1"/>
    </source>
</evidence>
<dbReference type="InterPro" id="IPR002884">
    <property type="entry name" value="P_dom"/>
</dbReference>
<dbReference type="InterPro" id="IPR034182">
    <property type="entry name" value="Kexin/furin"/>
</dbReference>
<dbReference type="PRINTS" id="PR00723">
    <property type="entry name" value="SUBTILISIN"/>
</dbReference>
<dbReference type="GO" id="GO:0000139">
    <property type="term" value="C:Golgi membrane"/>
    <property type="evidence" value="ECO:0007669"/>
    <property type="project" value="TreeGrafter"/>
</dbReference>
<name>A0A8W8JJS8_MAGGI</name>
<keyword evidence="6" id="KW-1015">Disulfide bond</keyword>
<organism evidence="11 12">
    <name type="scientific">Magallana gigas</name>
    <name type="common">Pacific oyster</name>
    <name type="synonym">Crassostrea gigas</name>
    <dbReference type="NCBI Taxonomy" id="29159"/>
    <lineage>
        <taxon>Eukaryota</taxon>
        <taxon>Metazoa</taxon>
        <taxon>Spiralia</taxon>
        <taxon>Lophotrochozoa</taxon>
        <taxon>Mollusca</taxon>
        <taxon>Bivalvia</taxon>
        <taxon>Autobranchia</taxon>
        <taxon>Pteriomorphia</taxon>
        <taxon>Ostreida</taxon>
        <taxon>Ostreoidea</taxon>
        <taxon>Ostreidae</taxon>
        <taxon>Magallana</taxon>
    </lineage>
</organism>
<dbReference type="EnsemblMetazoa" id="G19003.1">
    <property type="protein sequence ID" value="G19003.1:cds"/>
    <property type="gene ID" value="G19003"/>
</dbReference>
<feature type="active site" description="Charge relay system" evidence="7 8">
    <location>
        <position position="152"/>
    </location>
</feature>
<dbReference type="PANTHER" id="PTHR42884">
    <property type="entry name" value="PROPROTEIN CONVERTASE SUBTILISIN/KEXIN-RELATED"/>
    <property type="match status" value="1"/>
</dbReference>
<dbReference type="Pfam" id="PF00082">
    <property type="entry name" value="Peptidase_S8"/>
    <property type="match status" value="1"/>
</dbReference>
<dbReference type="InterPro" id="IPR022398">
    <property type="entry name" value="Peptidase_S8_His-AS"/>
</dbReference>
<evidence type="ECO:0000313" key="11">
    <source>
        <dbReference type="EnsemblMetazoa" id="G19003.1:cds"/>
    </source>
</evidence>
<dbReference type="AlphaFoldDB" id="A0A8W8JJS8"/>
<dbReference type="InterPro" id="IPR015500">
    <property type="entry name" value="Peptidase_S8_subtilisin-rel"/>
</dbReference>
<feature type="active site" description="Charge relay system" evidence="7 8">
    <location>
        <position position="190"/>
    </location>
</feature>
<evidence type="ECO:0000259" key="10">
    <source>
        <dbReference type="PROSITE" id="PS51829"/>
    </source>
</evidence>
<keyword evidence="1 8" id="KW-0645">Protease</keyword>
<dbReference type="Gene3D" id="3.40.50.200">
    <property type="entry name" value="Peptidase S8/S53 domain"/>
    <property type="match status" value="1"/>
</dbReference>
<dbReference type="GO" id="GO:0016485">
    <property type="term" value="P:protein processing"/>
    <property type="evidence" value="ECO:0007669"/>
    <property type="project" value="TreeGrafter"/>
</dbReference>
<dbReference type="PANTHER" id="PTHR42884:SF23">
    <property type="entry name" value="FURIN-LIKE PROTEASE 2"/>
    <property type="match status" value="1"/>
</dbReference>
<dbReference type="SUPFAM" id="SSF52743">
    <property type="entry name" value="Subtilisin-like"/>
    <property type="match status" value="1"/>
</dbReference>
<evidence type="ECO:0000256" key="1">
    <source>
        <dbReference type="ARBA" id="ARBA00022670"/>
    </source>
</evidence>
<keyword evidence="3 9" id="KW-0732">Signal</keyword>
<sequence>MGALTFTLILGYALFAVVQKSASEISASQLHKDIDVVEFAVESDTASAVVDFCKRYECSFLGKVTRKYFHIKCKERKIKEFGGEKKLQDSAKRFYQIKSLEKQHSHMNYPRTNDPQWSNMWNLNGNVFPNTRVSEAWAYGLNGSGITIAVLDYGIQVDHPDLRKNIDAVNSYDFIDQDSNITPDRISESHGTKVAGIIAAEANNDVCIVGVAHASRIIGERILGYGASLTDITEAKALSHHLSKVDIYSNSWGPPEGWLYKTFGPVTESALVDGVTLGRNGKGVIYVFAAGNGGKEDNCNADGYVSNLYTIPITSIGIDGKAVPYSEVCASAFAATYSGISERQLTSTSHNSTCVSNLEGTSYSAPEASAIVALTLQANPMLTWRDVQHLIVQTSKRHNIDDDFEKQSWQINGAGFNVSQIVGFGMMDAEAMVSLAKTWTLVDQQLYCYSETKNVNKNVSNSRDVFNTTISELTSTIKETGENCTIRSLEKVQIDVHFSYESRRGDITLILESPSRTVSYLMTPRSEDSQFTHYLSGIVIWRYTSVHFWGENIQGKWNLLMKYEPEDSLHVQNVSDIAKNPDIQKINDNSSTTAITTAVTVVVIIAVLVSGNISKVDPTSPHSQPQYQPPT</sequence>
<evidence type="ECO:0000256" key="5">
    <source>
        <dbReference type="ARBA" id="ARBA00022825"/>
    </source>
</evidence>
<dbReference type="SUPFAM" id="SSF49785">
    <property type="entry name" value="Galactose-binding domain-like"/>
    <property type="match status" value="1"/>
</dbReference>
<evidence type="ECO:0000256" key="6">
    <source>
        <dbReference type="ARBA" id="ARBA00023157"/>
    </source>
</evidence>
<dbReference type="InterPro" id="IPR023828">
    <property type="entry name" value="Peptidase_S8_Ser-AS"/>
</dbReference>
<evidence type="ECO:0000313" key="12">
    <source>
        <dbReference type="Proteomes" id="UP000005408"/>
    </source>
</evidence>
<dbReference type="InterPro" id="IPR000209">
    <property type="entry name" value="Peptidase_S8/S53_dom"/>
</dbReference>
<dbReference type="Proteomes" id="UP000005408">
    <property type="component" value="Unassembled WGS sequence"/>
</dbReference>
<evidence type="ECO:0000256" key="9">
    <source>
        <dbReference type="SAM" id="SignalP"/>
    </source>
</evidence>
<dbReference type="GO" id="GO:0004252">
    <property type="term" value="F:serine-type endopeptidase activity"/>
    <property type="evidence" value="ECO:0007669"/>
    <property type="project" value="UniProtKB-UniRule"/>
</dbReference>
<reference evidence="11" key="1">
    <citation type="submission" date="2022-08" db="UniProtKB">
        <authorList>
            <consortium name="EnsemblMetazoa"/>
        </authorList>
    </citation>
    <scope>IDENTIFICATION</scope>
    <source>
        <strain evidence="11">05x7-T-G4-1.051#20</strain>
    </source>
</reference>
<evidence type="ECO:0000256" key="2">
    <source>
        <dbReference type="ARBA" id="ARBA00022685"/>
    </source>
</evidence>
<feature type="domain" description="P/Homo B" evidence="10">
    <location>
        <begin position="441"/>
        <end position="600"/>
    </location>
</feature>
<dbReference type="Gene3D" id="2.60.120.260">
    <property type="entry name" value="Galactose-binding domain-like"/>
    <property type="match status" value="1"/>
</dbReference>
<evidence type="ECO:0000256" key="3">
    <source>
        <dbReference type="ARBA" id="ARBA00022729"/>
    </source>
</evidence>
<feature type="active site" description="Charge relay system" evidence="7 8">
    <location>
        <position position="362"/>
    </location>
</feature>
<dbReference type="PROSITE" id="PS51892">
    <property type="entry name" value="SUBTILASE"/>
    <property type="match status" value="1"/>
</dbReference>
<accession>A0A8W8JJS8</accession>
<dbReference type="InterPro" id="IPR036852">
    <property type="entry name" value="Peptidase_S8/S53_dom_sf"/>
</dbReference>
<dbReference type="PROSITE" id="PS00137">
    <property type="entry name" value="SUBTILASE_HIS"/>
    <property type="match status" value="1"/>
</dbReference>
<dbReference type="Pfam" id="PF01483">
    <property type="entry name" value="P_proprotein"/>
    <property type="match status" value="1"/>
</dbReference>